<sequence length="386" mass="43858">MTSPEKKRKRKKQSLNPNPSLPDDLVLSIIARVSRLYYPTLSLVSKSFRSMLASPELYKARSLLGRKESCLYLCVKMNHSCRWFTLCRKPDKTLTSDTSEKKKSNSYVLAKVPIPYSPDANFSSLVAVGSNIYNIGISESRFKAFSSTVSVLDCTSHTWRKAPSLLVEPFTLSASVLDQKIYVAGSYIDDDDSKFLKNSFEVFDTRTQVWDLESMPHSVVEDKSFTNSACIDENIHVMAGSRLVAYNPKEGRWDNMVPQPAMMSTYVCSYSRCEIDNVSYCFSNGNIKWYDTEVRRWKILKGLVGLPKFSLGGWVGLADYGGKMAVLWEENSIYGCSFLYKKLIWCAEISLERRKSCEIRGKVEWFDHLLRVSMTSYLGKVLVATV</sequence>
<dbReference type="SMART" id="SM00256">
    <property type="entry name" value="FBOX"/>
    <property type="match status" value="1"/>
</dbReference>
<dbReference type="Pfam" id="PF00646">
    <property type="entry name" value="F-box"/>
    <property type="match status" value="1"/>
</dbReference>
<feature type="domain" description="F-box" evidence="1">
    <location>
        <begin position="21"/>
        <end position="61"/>
    </location>
</feature>
<dbReference type="SUPFAM" id="SSF81383">
    <property type="entry name" value="F-box domain"/>
    <property type="match status" value="1"/>
</dbReference>
<dbReference type="EMBL" id="JBANAX010000629">
    <property type="protein sequence ID" value="KAL1200197.1"/>
    <property type="molecule type" value="Genomic_DNA"/>
</dbReference>
<dbReference type="Proteomes" id="UP001558713">
    <property type="component" value="Unassembled WGS sequence"/>
</dbReference>
<dbReference type="SUPFAM" id="SSF117281">
    <property type="entry name" value="Kelch motif"/>
    <property type="match status" value="1"/>
</dbReference>
<dbReference type="AlphaFoldDB" id="A0ABD1A035"/>
<protein>
    <submittedName>
        <fullName evidence="2">F-box/kelch-repeat protein</fullName>
    </submittedName>
</protein>
<evidence type="ECO:0000313" key="2">
    <source>
        <dbReference type="EMBL" id="KAL1200197.1"/>
    </source>
</evidence>
<organism evidence="2 4">
    <name type="scientific">Cardamine amara subsp. amara</name>
    <dbReference type="NCBI Taxonomy" id="228776"/>
    <lineage>
        <taxon>Eukaryota</taxon>
        <taxon>Viridiplantae</taxon>
        <taxon>Streptophyta</taxon>
        <taxon>Embryophyta</taxon>
        <taxon>Tracheophyta</taxon>
        <taxon>Spermatophyta</taxon>
        <taxon>Magnoliopsida</taxon>
        <taxon>eudicotyledons</taxon>
        <taxon>Gunneridae</taxon>
        <taxon>Pentapetalae</taxon>
        <taxon>rosids</taxon>
        <taxon>malvids</taxon>
        <taxon>Brassicales</taxon>
        <taxon>Brassicaceae</taxon>
        <taxon>Cardamineae</taxon>
        <taxon>Cardamine</taxon>
    </lineage>
</organism>
<evidence type="ECO:0000313" key="4">
    <source>
        <dbReference type="Proteomes" id="UP001558713"/>
    </source>
</evidence>
<gene>
    <name evidence="2" type="ORF">V5N11_019977</name>
    <name evidence="3" type="ORF">V5N11_020149</name>
</gene>
<dbReference type="InterPro" id="IPR036047">
    <property type="entry name" value="F-box-like_dom_sf"/>
</dbReference>
<dbReference type="InterPro" id="IPR050354">
    <property type="entry name" value="F-box/kelch-repeat_ARATH"/>
</dbReference>
<dbReference type="EMBL" id="JBANAX010000501">
    <property type="protein sequence ID" value="KAL1206340.1"/>
    <property type="molecule type" value="Genomic_DNA"/>
</dbReference>
<dbReference type="PANTHER" id="PTHR24414">
    <property type="entry name" value="F-BOX/KELCH-REPEAT PROTEIN SKIP4"/>
    <property type="match status" value="1"/>
</dbReference>
<dbReference type="InterPro" id="IPR001810">
    <property type="entry name" value="F-box_dom"/>
</dbReference>
<evidence type="ECO:0000313" key="3">
    <source>
        <dbReference type="EMBL" id="KAL1206340.1"/>
    </source>
</evidence>
<accession>A0ABD1A035</accession>
<evidence type="ECO:0000259" key="1">
    <source>
        <dbReference type="SMART" id="SM00256"/>
    </source>
</evidence>
<keyword evidence="4" id="KW-1185">Reference proteome</keyword>
<dbReference type="InterPro" id="IPR057499">
    <property type="entry name" value="Kelch_FKB95"/>
</dbReference>
<proteinExistence type="predicted"/>
<dbReference type="Gene3D" id="2.120.10.80">
    <property type="entry name" value="Kelch-type beta propeller"/>
    <property type="match status" value="1"/>
</dbReference>
<dbReference type="PANTHER" id="PTHR24414:SF184">
    <property type="entry name" value="GALACTOSE OXIDASE_KELCH REPEAT SUPERFAMILY PROTEIN"/>
    <property type="match status" value="1"/>
</dbReference>
<name>A0ABD1A035_CARAN</name>
<reference evidence="2 4" key="1">
    <citation type="submission" date="2024-04" db="EMBL/GenBank/DDBJ databases">
        <title>Genome assembly C_amara_ONT_v2.</title>
        <authorList>
            <person name="Yant L."/>
            <person name="Moore C."/>
            <person name="Slenker M."/>
        </authorList>
    </citation>
    <scope>NUCLEOTIDE SEQUENCE [LARGE SCALE GENOMIC DNA]</scope>
    <source>
        <tissue evidence="2">Leaf</tissue>
    </source>
</reference>
<dbReference type="Pfam" id="PF25210">
    <property type="entry name" value="Kelch_FKB95"/>
    <property type="match status" value="1"/>
</dbReference>
<comment type="caution">
    <text evidence="2">The sequence shown here is derived from an EMBL/GenBank/DDBJ whole genome shotgun (WGS) entry which is preliminary data.</text>
</comment>
<dbReference type="CDD" id="cd22152">
    <property type="entry name" value="F-box_AtAFR-like"/>
    <property type="match status" value="1"/>
</dbReference>
<dbReference type="InterPro" id="IPR015915">
    <property type="entry name" value="Kelch-typ_b-propeller"/>
</dbReference>